<dbReference type="PROSITE" id="PS50895">
    <property type="entry name" value="SURF1"/>
    <property type="match status" value="1"/>
</dbReference>
<dbReference type="AlphaFoldDB" id="I3UVP9"/>
<organism evidence="8 9">
    <name type="scientific">Pseudomonas putida ND6</name>
    <dbReference type="NCBI Taxonomy" id="231023"/>
    <lineage>
        <taxon>Bacteria</taxon>
        <taxon>Pseudomonadati</taxon>
        <taxon>Pseudomonadota</taxon>
        <taxon>Gammaproteobacteria</taxon>
        <taxon>Pseudomonadales</taxon>
        <taxon>Pseudomonadaceae</taxon>
        <taxon>Pseudomonas</taxon>
    </lineage>
</organism>
<feature type="region of interest" description="Disordered" evidence="7">
    <location>
        <begin position="45"/>
        <end position="68"/>
    </location>
</feature>
<name>I3UVP9_PSEPU</name>
<proteinExistence type="inferred from homology"/>
<accession>I3UVP9</accession>
<dbReference type="KEGG" id="ppi:YSA_05179"/>
<dbReference type="PANTHER" id="PTHR23427">
    <property type="entry name" value="SURFEIT LOCUS PROTEIN"/>
    <property type="match status" value="1"/>
</dbReference>
<evidence type="ECO:0000256" key="2">
    <source>
        <dbReference type="ARBA" id="ARBA00007165"/>
    </source>
</evidence>
<evidence type="ECO:0000313" key="9">
    <source>
        <dbReference type="Proteomes" id="UP000005268"/>
    </source>
</evidence>
<evidence type="ECO:0000313" key="8">
    <source>
        <dbReference type="EMBL" id="AFK69570.1"/>
    </source>
</evidence>
<gene>
    <name evidence="8" type="ORF">YSA_05179</name>
</gene>
<evidence type="ECO:0000256" key="6">
    <source>
        <dbReference type="RuleBase" id="RU363076"/>
    </source>
</evidence>
<protein>
    <recommendedName>
        <fullName evidence="6">SURF1-like protein</fullName>
    </recommendedName>
</protein>
<comment type="caution">
    <text evidence="6">Lacks conserved residue(s) required for the propagation of feature annotation.</text>
</comment>
<dbReference type="InterPro" id="IPR045214">
    <property type="entry name" value="Surf1/Surf4"/>
</dbReference>
<dbReference type="EMBL" id="CP003588">
    <property type="protein sequence ID" value="AFK69570.1"/>
    <property type="molecule type" value="Genomic_DNA"/>
</dbReference>
<reference evidence="8 9" key="1">
    <citation type="journal article" date="2012" name="J. Bacteriol.">
        <title>Complete Genome Sequence of the Naphthalene-Degrading Pseudomonas putida Strain ND6.</title>
        <authorList>
            <person name="Li S."/>
            <person name="Zhao H."/>
            <person name="Li Y."/>
            <person name="Niu S."/>
            <person name="Cai B."/>
        </authorList>
    </citation>
    <scope>NUCLEOTIDE SEQUENCE [LARGE SCALE GENOMIC DNA]</scope>
    <source>
        <strain evidence="8 9">ND6</strain>
    </source>
</reference>
<dbReference type="InterPro" id="IPR002994">
    <property type="entry name" value="Surf1/Shy1"/>
</dbReference>
<dbReference type="Pfam" id="PF02104">
    <property type="entry name" value="SURF1"/>
    <property type="match status" value="1"/>
</dbReference>
<sequence length="326" mass="36372">MGDQLTADQAPGDQAYGQGCQGDPYGQGLEQAGRVFIILDQKHQATEQTGNRGQQHQDNRGLEHGVTPGGCGDVDKYSEAPVRPFRPGWVPTLVVLALLPGLIALGCWQLGRAEEKRVLLATYAERRIEAPIATAQLLSKEDNAFRRVHLYGRFDAEHSVLLDNRMRDGKAGVELLQPFHDQASGLWLLINRGWLPWLDRRVPVHFETPAQALALDASVYVAPGSTFQLHPDPIGGQWPHLLTAIDAAQLWQQLDREGFAQELRLEPGPASYRLDWPVVAMSPEKHVGYAVQWFALATALVLLYLYFGWHQNKEKRHGHRHSTGRA</sequence>
<dbReference type="PATRIC" id="fig|231023.4.peg.2488"/>
<feature type="region of interest" description="Disordered" evidence="7">
    <location>
        <begin position="1"/>
        <end position="23"/>
    </location>
</feature>
<evidence type="ECO:0000256" key="4">
    <source>
        <dbReference type="ARBA" id="ARBA00022989"/>
    </source>
</evidence>
<keyword evidence="5 6" id="KW-0472">Membrane</keyword>
<keyword evidence="4 6" id="KW-1133">Transmembrane helix</keyword>
<keyword evidence="6" id="KW-1003">Cell membrane</keyword>
<evidence type="ECO:0000256" key="3">
    <source>
        <dbReference type="ARBA" id="ARBA00022692"/>
    </source>
</evidence>
<feature type="transmembrane region" description="Helical" evidence="6">
    <location>
        <begin position="287"/>
        <end position="307"/>
    </location>
</feature>
<dbReference type="GO" id="GO:0005886">
    <property type="term" value="C:plasma membrane"/>
    <property type="evidence" value="ECO:0007669"/>
    <property type="project" value="UniProtKB-SubCell"/>
</dbReference>
<comment type="subcellular location">
    <subcellularLocation>
        <location evidence="6">Cell membrane</location>
        <topology evidence="6">Multi-pass membrane protein</topology>
    </subcellularLocation>
    <subcellularLocation>
        <location evidence="1">Membrane</location>
    </subcellularLocation>
</comment>
<dbReference type="HOGENOM" id="CLU_047737_2_1_6"/>
<comment type="similarity">
    <text evidence="2 6">Belongs to the SURF1 family.</text>
</comment>
<evidence type="ECO:0000256" key="7">
    <source>
        <dbReference type="SAM" id="MobiDB-lite"/>
    </source>
</evidence>
<dbReference type="Proteomes" id="UP000005268">
    <property type="component" value="Chromosome"/>
</dbReference>
<evidence type="ECO:0000256" key="5">
    <source>
        <dbReference type="ARBA" id="ARBA00023136"/>
    </source>
</evidence>
<keyword evidence="3 6" id="KW-0812">Transmembrane</keyword>
<evidence type="ECO:0000256" key="1">
    <source>
        <dbReference type="ARBA" id="ARBA00004370"/>
    </source>
</evidence>
<dbReference type="CDD" id="cd06662">
    <property type="entry name" value="SURF1"/>
    <property type="match status" value="1"/>
</dbReference>
<dbReference type="PANTHER" id="PTHR23427:SF2">
    <property type="entry name" value="SURFEIT LOCUS PROTEIN 1"/>
    <property type="match status" value="1"/>
</dbReference>